<evidence type="ECO:0000256" key="4">
    <source>
        <dbReference type="PROSITE-ProRule" id="PRU00335"/>
    </source>
</evidence>
<dbReference type="Gene3D" id="1.10.357.10">
    <property type="entry name" value="Tetracycline Repressor, domain 2"/>
    <property type="match status" value="1"/>
</dbReference>
<dbReference type="STRING" id="1122192.SAMN02745673_01693"/>
<evidence type="ECO:0000256" key="2">
    <source>
        <dbReference type="ARBA" id="ARBA00023125"/>
    </source>
</evidence>
<dbReference type="EMBL" id="FUWS01000004">
    <property type="protein sequence ID" value="SJZ88281.1"/>
    <property type="molecule type" value="Genomic_DNA"/>
</dbReference>
<proteinExistence type="predicted"/>
<accession>A0A1T4PA63</accession>
<dbReference type="PANTHER" id="PTHR47506">
    <property type="entry name" value="TRANSCRIPTIONAL REGULATORY PROTEIN"/>
    <property type="match status" value="1"/>
</dbReference>
<dbReference type="InterPro" id="IPR001647">
    <property type="entry name" value="HTH_TetR"/>
</dbReference>
<evidence type="ECO:0000313" key="6">
    <source>
        <dbReference type="EMBL" id="SJZ88281.1"/>
    </source>
</evidence>
<dbReference type="OrthoDB" id="4214267at2"/>
<gene>
    <name evidence="6" type="ORF">SAMN02745673_01693</name>
</gene>
<dbReference type="AlphaFoldDB" id="A0A1T4PA63"/>
<dbReference type="SUPFAM" id="SSF46689">
    <property type="entry name" value="Homeodomain-like"/>
    <property type="match status" value="1"/>
</dbReference>
<feature type="DNA-binding region" description="H-T-H motif" evidence="4">
    <location>
        <begin position="27"/>
        <end position="46"/>
    </location>
</feature>
<dbReference type="InterPro" id="IPR036271">
    <property type="entry name" value="Tet_transcr_reg_TetR-rel_C_sf"/>
</dbReference>
<dbReference type="InterPro" id="IPR009057">
    <property type="entry name" value="Homeodomain-like_sf"/>
</dbReference>
<dbReference type="PANTHER" id="PTHR47506:SF1">
    <property type="entry name" value="HTH-TYPE TRANSCRIPTIONAL REGULATOR YJDC"/>
    <property type="match status" value="1"/>
</dbReference>
<dbReference type="GO" id="GO:0003677">
    <property type="term" value="F:DNA binding"/>
    <property type="evidence" value="ECO:0007669"/>
    <property type="project" value="UniProtKB-UniRule"/>
</dbReference>
<keyword evidence="7" id="KW-1185">Reference proteome</keyword>
<dbReference type="PROSITE" id="PS50977">
    <property type="entry name" value="HTH_TETR_2"/>
    <property type="match status" value="1"/>
</dbReference>
<name>A0A1T4PA63_9ACTN</name>
<evidence type="ECO:0000259" key="5">
    <source>
        <dbReference type="PROSITE" id="PS50977"/>
    </source>
</evidence>
<dbReference type="Proteomes" id="UP000190637">
    <property type="component" value="Unassembled WGS sequence"/>
</dbReference>
<sequence>MDADPIRERVLDAADALFYQQGIQAVGMDAIRARAEVSLKRLYQCFPAKEALVAAYLRRRDERWITALTDFVENTPATTPRVCAVFDFLAAWFATPGFRGCAFVNAFGELGAVSPLAVQALRSHKERLRTRLVALARRDGVADPESAAAHLLFLVDGAIVAASAGTVADPAGTAREAALRVVTAG</sequence>
<dbReference type="Pfam" id="PF00440">
    <property type="entry name" value="TetR_N"/>
    <property type="match status" value="1"/>
</dbReference>
<organism evidence="6 7">
    <name type="scientific">Marinactinospora thermotolerans DSM 45154</name>
    <dbReference type="NCBI Taxonomy" id="1122192"/>
    <lineage>
        <taxon>Bacteria</taxon>
        <taxon>Bacillati</taxon>
        <taxon>Actinomycetota</taxon>
        <taxon>Actinomycetes</taxon>
        <taxon>Streptosporangiales</taxon>
        <taxon>Nocardiopsidaceae</taxon>
        <taxon>Marinactinospora</taxon>
    </lineage>
</organism>
<evidence type="ECO:0000256" key="3">
    <source>
        <dbReference type="ARBA" id="ARBA00023163"/>
    </source>
</evidence>
<evidence type="ECO:0000256" key="1">
    <source>
        <dbReference type="ARBA" id="ARBA00023015"/>
    </source>
</evidence>
<protein>
    <submittedName>
        <fullName evidence="6">Transcriptional regulator, TetR family</fullName>
    </submittedName>
</protein>
<keyword evidence="2 4" id="KW-0238">DNA-binding</keyword>
<reference evidence="6 7" key="1">
    <citation type="submission" date="2017-02" db="EMBL/GenBank/DDBJ databases">
        <authorList>
            <person name="Peterson S.W."/>
        </authorList>
    </citation>
    <scope>NUCLEOTIDE SEQUENCE [LARGE SCALE GENOMIC DNA]</scope>
    <source>
        <strain evidence="6 7">DSM 45154</strain>
    </source>
</reference>
<keyword evidence="3" id="KW-0804">Transcription</keyword>
<dbReference type="PRINTS" id="PR00455">
    <property type="entry name" value="HTHTETR"/>
</dbReference>
<keyword evidence="1" id="KW-0805">Transcription regulation</keyword>
<dbReference type="SUPFAM" id="SSF48498">
    <property type="entry name" value="Tetracyclin repressor-like, C-terminal domain"/>
    <property type="match status" value="1"/>
</dbReference>
<feature type="domain" description="HTH tetR-type" evidence="5">
    <location>
        <begin position="4"/>
        <end position="64"/>
    </location>
</feature>
<evidence type="ECO:0000313" key="7">
    <source>
        <dbReference type="Proteomes" id="UP000190637"/>
    </source>
</evidence>
<dbReference type="RefSeq" id="WP_078761074.1">
    <property type="nucleotide sequence ID" value="NZ_FUWS01000004.1"/>
</dbReference>